<dbReference type="InterPro" id="IPR013342">
    <property type="entry name" value="Mandelate_racemase_C"/>
</dbReference>
<dbReference type="Gene3D" id="3.20.20.120">
    <property type="entry name" value="Enolase-like C-terminal domain"/>
    <property type="match status" value="1"/>
</dbReference>
<name>A0A0R1F1Q2_9LACO</name>
<dbReference type="SFLD" id="SFLDG00180">
    <property type="entry name" value="muconate_cycloisomerase"/>
    <property type="match status" value="1"/>
</dbReference>
<dbReference type="InterPro" id="IPR010197">
    <property type="entry name" value="OSBS/NAAAR"/>
</dbReference>
<dbReference type="InterPro" id="IPR013341">
    <property type="entry name" value="Mandelate_racemase_N_dom"/>
</dbReference>
<keyword evidence="2" id="KW-0479">Metal-binding</keyword>
<dbReference type="AlphaFoldDB" id="A0A0R1F1Q2"/>
<keyword evidence="3" id="KW-0460">Magnesium</keyword>
<keyword evidence="4" id="KW-0456">Lyase</keyword>
<evidence type="ECO:0000259" key="7">
    <source>
        <dbReference type="SMART" id="SM00922"/>
    </source>
</evidence>
<dbReference type="InterPro" id="IPR029065">
    <property type="entry name" value="Enolase_C-like"/>
</dbReference>
<dbReference type="PATRIC" id="fig|913848.6.peg.1638"/>
<evidence type="ECO:0000313" key="8">
    <source>
        <dbReference type="EMBL" id="KRK15702.1"/>
    </source>
</evidence>
<dbReference type="SFLD" id="SFLDS00001">
    <property type="entry name" value="Enolase"/>
    <property type="match status" value="1"/>
</dbReference>
<comment type="cofactor">
    <cofactor evidence="1">
        <name>a divalent metal cation</name>
        <dbReference type="ChEBI" id="CHEBI:60240"/>
    </cofactor>
</comment>
<dbReference type="InterPro" id="IPR029017">
    <property type="entry name" value="Enolase-like_N"/>
</dbReference>
<accession>A0A0R1F1Q2</accession>
<evidence type="ECO:0000256" key="1">
    <source>
        <dbReference type="ARBA" id="ARBA00001968"/>
    </source>
</evidence>
<evidence type="ECO:0000313" key="9">
    <source>
        <dbReference type="Proteomes" id="UP000051181"/>
    </source>
</evidence>
<evidence type="ECO:0000256" key="4">
    <source>
        <dbReference type="ARBA" id="ARBA00023239"/>
    </source>
</evidence>
<dbReference type="NCBIfam" id="TIGR01928">
    <property type="entry name" value="menC_lowGC_arch"/>
    <property type="match status" value="1"/>
</dbReference>
<evidence type="ECO:0000256" key="5">
    <source>
        <dbReference type="ARBA" id="ARBA00029491"/>
    </source>
</evidence>
<dbReference type="GO" id="GO:0016854">
    <property type="term" value="F:racemase and epimerase activity"/>
    <property type="evidence" value="ECO:0007669"/>
    <property type="project" value="UniProtKB-ARBA"/>
</dbReference>
<dbReference type="GeneID" id="65916249"/>
<feature type="domain" description="Mandelate racemase/muconate lactonizing enzyme C-terminal" evidence="7">
    <location>
        <begin position="144"/>
        <end position="236"/>
    </location>
</feature>
<dbReference type="UniPathway" id="UPA01057">
    <property type="reaction ID" value="UER00165"/>
</dbReference>
<dbReference type="EMBL" id="AZCN01000043">
    <property type="protein sequence ID" value="KRK15702.1"/>
    <property type="molecule type" value="Genomic_DNA"/>
</dbReference>
<organism evidence="8 9">
    <name type="scientific">Loigolactobacillus coryniformis subsp. coryniformis KCTC 3167 = DSM 20001</name>
    <dbReference type="NCBI Taxonomy" id="913848"/>
    <lineage>
        <taxon>Bacteria</taxon>
        <taxon>Bacillati</taxon>
        <taxon>Bacillota</taxon>
        <taxon>Bacilli</taxon>
        <taxon>Lactobacillales</taxon>
        <taxon>Lactobacillaceae</taxon>
        <taxon>Loigolactobacillus</taxon>
    </lineage>
</organism>
<evidence type="ECO:0000256" key="6">
    <source>
        <dbReference type="NCBIfam" id="TIGR01928"/>
    </source>
</evidence>
<dbReference type="SMART" id="SM00922">
    <property type="entry name" value="MR_MLE"/>
    <property type="match status" value="1"/>
</dbReference>
<dbReference type="Pfam" id="PF13378">
    <property type="entry name" value="MR_MLE_C"/>
    <property type="match status" value="1"/>
</dbReference>
<dbReference type="SUPFAM" id="SSF54826">
    <property type="entry name" value="Enolase N-terminal domain-like"/>
    <property type="match status" value="1"/>
</dbReference>
<sequence>MQITQIQLQQIGLPLQTPFVTAHGTTKLRITTLVTVYLDNGYSGVGELTAFTDSRYLPETQASAWTVLQHEIAPLLRGFEFTRPSELATYLQQQLRGNQLACAAVETAVWAAYAKRQQQPLAHLLGGNVRPIPVGISLGHFATTTELLAQVTASVAAGYQRVKLKLTGPADVAQVAAVRARYPQLTLIVDANSAFTPADLPALQQLDQLDLALIEQPFANDDFVQHAWLQQQLHTAICLDENILTLADAQTAVALKSCRAINLKITRVGGLTTALAIVAFCRQQQIQVWCGGMLASGVSRAFDLALASRMEFTLPGDISASARYFKQDVLQQPLELRHGCLQLAATPGLGVTVDQQVVQQHLLKEKWLRL</sequence>
<dbReference type="UniPathway" id="UPA00079"/>
<evidence type="ECO:0000256" key="3">
    <source>
        <dbReference type="ARBA" id="ARBA00022842"/>
    </source>
</evidence>
<dbReference type="eggNOG" id="COG4948">
    <property type="taxonomic scope" value="Bacteria"/>
</dbReference>
<dbReference type="SUPFAM" id="SSF51604">
    <property type="entry name" value="Enolase C-terminal domain-like"/>
    <property type="match status" value="1"/>
</dbReference>
<dbReference type="RefSeq" id="WP_010010888.1">
    <property type="nucleotide sequence ID" value="NZ_AZCN01000043.1"/>
</dbReference>
<gene>
    <name evidence="8" type="ORF">FD22_GL001599</name>
</gene>
<dbReference type="PANTHER" id="PTHR48073">
    <property type="entry name" value="O-SUCCINYLBENZOATE SYNTHASE-RELATED"/>
    <property type="match status" value="1"/>
</dbReference>
<reference evidence="8 9" key="1">
    <citation type="journal article" date="2015" name="Genome Announc.">
        <title>Expanding the biotechnology potential of lactobacilli through comparative genomics of 213 strains and associated genera.</title>
        <authorList>
            <person name="Sun Z."/>
            <person name="Harris H.M."/>
            <person name="McCann A."/>
            <person name="Guo C."/>
            <person name="Argimon S."/>
            <person name="Zhang W."/>
            <person name="Yang X."/>
            <person name="Jeffery I.B."/>
            <person name="Cooney J.C."/>
            <person name="Kagawa T.F."/>
            <person name="Liu W."/>
            <person name="Song Y."/>
            <person name="Salvetti E."/>
            <person name="Wrobel A."/>
            <person name="Rasinkangas P."/>
            <person name="Parkhill J."/>
            <person name="Rea M.C."/>
            <person name="O'Sullivan O."/>
            <person name="Ritari J."/>
            <person name="Douillard F.P."/>
            <person name="Paul Ross R."/>
            <person name="Yang R."/>
            <person name="Briner A.E."/>
            <person name="Felis G.E."/>
            <person name="de Vos W.M."/>
            <person name="Barrangou R."/>
            <person name="Klaenhammer T.R."/>
            <person name="Caufield P.W."/>
            <person name="Cui Y."/>
            <person name="Zhang H."/>
            <person name="O'Toole P.W."/>
        </authorList>
    </citation>
    <scope>NUCLEOTIDE SEQUENCE [LARGE SCALE GENOMIC DNA]</scope>
    <source>
        <strain evidence="8 9">DSM 20001</strain>
    </source>
</reference>
<dbReference type="GO" id="GO:0046872">
    <property type="term" value="F:metal ion binding"/>
    <property type="evidence" value="ECO:0007669"/>
    <property type="project" value="UniProtKB-KW"/>
</dbReference>
<dbReference type="SFLD" id="SFLDF00009">
    <property type="entry name" value="o-succinylbenzoate_synthase"/>
    <property type="match status" value="1"/>
</dbReference>
<proteinExistence type="predicted"/>
<dbReference type="EC" id="4.2.1.113" evidence="5 6"/>
<comment type="caution">
    <text evidence="8">The sequence shown here is derived from an EMBL/GenBank/DDBJ whole genome shotgun (WGS) entry which is preliminary data.</text>
</comment>
<dbReference type="Pfam" id="PF02746">
    <property type="entry name" value="MR_MLE_N"/>
    <property type="match status" value="1"/>
</dbReference>
<dbReference type="GO" id="GO:0043748">
    <property type="term" value="F:O-succinylbenzoate synthase activity"/>
    <property type="evidence" value="ECO:0007669"/>
    <property type="project" value="UniProtKB-EC"/>
</dbReference>
<dbReference type="Proteomes" id="UP000051181">
    <property type="component" value="Unassembled WGS sequence"/>
</dbReference>
<dbReference type="Gene3D" id="3.30.390.10">
    <property type="entry name" value="Enolase-like, N-terminal domain"/>
    <property type="match status" value="1"/>
</dbReference>
<dbReference type="GO" id="GO:0009234">
    <property type="term" value="P:menaquinone biosynthetic process"/>
    <property type="evidence" value="ECO:0007669"/>
    <property type="project" value="UniProtKB-UniRule"/>
</dbReference>
<dbReference type="InterPro" id="IPR036849">
    <property type="entry name" value="Enolase-like_C_sf"/>
</dbReference>
<dbReference type="PANTHER" id="PTHR48073:SF5">
    <property type="entry name" value="O-SUCCINYLBENZOATE SYNTHASE"/>
    <property type="match status" value="1"/>
</dbReference>
<protein>
    <recommendedName>
        <fullName evidence="5 6">o-succinylbenzoate synthase</fullName>
        <ecNumber evidence="5 6">4.2.1.113</ecNumber>
    </recommendedName>
</protein>
<evidence type="ECO:0000256" key="2">
    <source>
        <dbReference type="ARBA" id="ARBA00022723"/>
    </source>
</evidence>